<evidence type="ECO:0000259" key="3">
    <source>
        <dbReference type="Pfam" id="PF13458"/>
    </source>
</evidence>
<accession>A0ABS1TT99</accession>
<organism evidence="4 5">
    <name type="scientific">Neobacillus paridis</name>
    <dbReference type="NCBI Taxonomy" id="2803862"/>
    <lineage>
        <taxon>Bacteria</taxon>
        <taxon>Bacillati</taxon>
        <taxon>Bacillota</taxon>
        <taxon>Bacilli</taxon>
        <taxon>Bacillales</taxon>
        <taxon>Bacillaceae</taxon>
        <taxon>Neobacillus</taxon>
    </lineage>
</organism>
<comment type="similarity">
    <text evidence="1">Belongs to the leucine-binding protein family.</text>
</comment>
<dbReference type="EMBL" id="JAESWB010000173">
    <property type="protein sequence ID" value="MBL4953130.1"/>
    <property type="molecule type" value="Genomic_DNA"/>
</dbReference>
<keyword evidence="2" id="KW-0732">Signal</keyword>
<gene>
    <name evidence="4" type="ORF">JK635_13020</name>
</gene>
<comment type="caution">
    <text evidence="4">The sequence shown here is derived from an EMBL/GenBank/DDBJ whole genome shotgun (WGS) entry which is preliminary data.</text>
</comment>
<dbReference type="PANTHER" id="PTHR30483:SF37">
    <property type="entry name" value="ABC TRANSPORTER SUBSTRATE-BINDING PROTEIN"/>
    <property type="match status" value="1"/>
</dbReference>
<name>A0ABS1TT99_9BACI</name>
<reference evidence="4 5" key="1">
    <citation type="submission" date="2021-01" db="EMBL/GenBank/DDBJ databases">
        <title>Genome public.</title>
        <authorList>
            <person name="Liu C."/>
            <person name="Sun Q."/>
        </authorList>
    </citation>
    <scope>NUCLEOTIDE SEQUENCE [LARGE SCALE GENOMIC DNA]</scope>
    <source>
        <strain evidence="4 5">YIM B02564</strain>
    </source>
</reference>
<evidence type="ECO:0000256" key="2">
    <source>
        <dbReference type="ARBA" id="ARBA00022729"/>
    </source>
</evidence>
<dbReference type="Gene3D" id="3.40.50.2300">
    <property type="match status" value="1"/>
</dbReference>
<dbReference type="PANTHER" id="PTHR30483">
    <property type="entry name" value="LEUCINE-SPECIFIC-BINDING PROTEIN"/>
    <property type="match status" value="1"/>
</dbReference>
<dbReference type="Proteomes" id="UP000623967">
    <property type="component" value="Unassembled WGS sequence"/>
</dbReference>
<feature type="domain" description="Leucine-binding protein" evidence="3">
    <location>
        <begin position="5"/>
        <end position="86"/>
    </location>
</feature>
<keyword evidence="5" id="KW-1185">Reference proteome</keyword>
<evidence type="ECO:0000313" key="4">
    <source>
        <dbReference type="EMBL" id="MBL4953130.1"/>
    </source>
</evidence>
<sequence length="89" mass="9972">MPNLKGAKIKLVFADHQGNPQIGATETERLITQEKVVVVVGAYFSNVTATSSQVAERYKIPYLNPDSSSTSLTARNFKWFYRITPHDDL</sequence>
<dbReference type="InterPro" id="IPR028081">
    <property type="entry name" value="Leu-bd"/>
</dbReference>
<protein>
    <submittedName>
        <fullName evidence="4">ABC transporter substrate-binding protein</fullName>
    </submittedName>
</protein>
<dbReference type="InterPro" id="IPR028082">
    <property type="entry name" value="Peripla_BP_I"/>
</dbReference>
<proteinExistence type="inferred from homology"/>
<dbReference type="SUPFAM" id="SSF53822">
    <property type="entry name" value="Periplasmic binding protein-like I"/>
    <property type="match status" value="1"/>
</dbReference>
<feature type="non-terminal residue" evidence="4">
    <location>
        <position position="89"/>
    </location>
</feature>
<dbReference type="Pfam" id="PF13458">
    <property type="entry name" value="Peripla_BP_6"/>
    <property type="match status" value="1"/>
</dbReference>
<evidence type="ECO:0000256" key="1">
    <source>
        <dbReference type="ARBA" id="ARBA00010062"/>
    </source>
</evidence>
<evidence type="ECO:0000313" key="5">
    <source>
        <dbReference type="Proteomes" id="UP000623967"/>
    </source>
</evidence>
<dbReference type="InterPro" id="IPR051010">
    <property type="entry name" value="BCAA_transport"/>
</dbReference>